<evidence type="ECO:0000313" key="3">
    <source>
        <dbReference type="Proteomes" id="UP001404956"/>
    </source>
</evidence>
<reference evidence="2 3" key="1">
    <citation type="submission" date="2024-02" db="EMBL/GenBank/DDBJ databases">
        <title>Deinococcus aluminii NBRC 112889.</title>
        <authorList>
            <person name="Ichikawa N."/>
            <person name="Katano-Makiyama Y."/>
            <person name="Hidaka K."/>
        </authorList>
    </citation>
    <scope>NUCLEOTIDE SEQUENCE [LARGE SCALE GENOMIC DNA]</scope>
    <source>
        <strain evidence="2 3">NBRC 112889</strain>
    </source>
</reference>
<protein>
    <recommendedName>
        <fullName evidence="4">Plasmid replication initiator protein</fullName>
    </recommendedName>
</protein>
<evidence type="ECO:0000313" key="2">
    <source>
        <dbReference type="EMBL" id="GAA5533918.1"/>
    </source>
</evidence>
<gene>
    <name evidence="2" type="ORF">Dalu01_02326</name>
</gene>
<name>A0ABP9XH18_9DEIO</name>
<evidence type="ECO:0008006" key="4">
    <source>
        <dbReference type="Google" id="ProtNLM"/>
    </source>
</evidence>
<feature type="region of interest" description="Disordered" evidence="1">
    <location>
        <begin position="359"/>
        <end position="386"/>
    </location>
</feature>
<keyword evidence="3" id="KW-1185">Reference proteome</keyword>
<accession>A0ABP9XH18</accession>
<dbReference type="Pfam" id="PF10134">
    <property type="entry name" value="RPA"/>
    <property type="match status" value="1"/>
</dbReference>
<sequence>MKAVPLRTEFNVARLGLISIQQRLPQSSASWEAGTLIDGQAGAIRCVAGAGMQVPHGMDGDVLSAIMTLYYAQDHPSDRLVRTNIRELMRVAQVKQLDGKHYQIFKESLARLNRGAYSLKSAWKRKGVAGRLDANFYILESVTGWQRDEPLIPGREEEDLVIGLSPHLAYSAASGYVLSTQPAVMRTLGSAAARGQYRLFEALRADTEDPSHLNERLHLSAQEFSGYARLLGGAQDAFRVRRIVEPALKQLHASGYLQRYEVIGRGAGLSFLLEFSGHGTVTDQRSVTRLGALGVTANIAQQLALGHSRQEIEAVCWLAEQKAERARKNPRLKEVTSLPGLIVTMLRAGDGPSAIRQFEDRQKKTQTAARRKPTPAPEVESPAPPDARTLRFLLKGTALPDDLMARLEHLFLQGRVTSVQITQLKKCSPEAAAAQISTWEET</sequence>
<dbReference type="EMBL" id="BAABRV010000005">
    <property type="protein sequence ID" value="GAA5533918.1"/>
    <property type="molecule type" value="Genomic_DNA"/>
</dbReference>
<evidence type="ECO:0000256" key="1">
    <source>
        <dbReference type="SAM" id="MobiDB-lite"/>
    </source>
</evidence>
<dbReference type="InterPro" id="IPR018777">
    <property type="entry name" value="Replication_initiator_prot_A"/>
</dbReference>
<dbReference type="Proteomes" id="UP001404956">
    <property type="component" value="Unassembled WGS sequence"/>
</dbReference>
<organism evidence="2 3">
    <name type="scientific">Deinococcus aluminii</name>
    <dbReference type="NCBI Taxonomy" id="1656885"/>
    <lineage>
        <taxon>Bacteria</taxon>
        <taxon>Thermotogati</taxon>
        <taxon>Deinococcota</taxon>
        <taxon>Deinococci</taxon>
        <taxon>Deinococcales</taxon>
        <taxon>Deinococcaceae</taxon>
        <taxon>Deinococcus</taxon>
    </lineage>
</organism>
<comment type="caution">
    <text evidence="2">The sequence shown here is derived from an EMBL/GenBank/DDBJ whole genome shotgun (WGS) entry which is preliminary data.</text>
</comment>
<proteinExistence type="predicted"/>